<dbReference type="EMBL" id="RHHM01000003">
    <property type="protein sequence ID" value="RQM39115.1"/>
    <property type="molecule type" value="Genomic_DNA"/>
</dbReference>
<evidence type="ECO:0008006" key="4">
    <source>
        <dbReference type="Google" id="ProtNLM"/>
    </source>
</evidence>
<evidence type="ECO:0000313" key="2">
    <source>
        <dbReference type="EMBL" id="RQM39115.1"/>
    </source>
</evidence>
<reference evidence="2 3" key="1">
    <citation type="submission" date="2018-10" db="EMBL/GenBank/DDBJ databases">
        <title>Draft genome sequence for the type isolate of Erwinia psidii, agent causal of bacterial blight in guava (Psidium guajava) and wilt and die-back of Eucalyptus spp.</title>
        <authorList>
            <person name="Hermenegildo P.S."/>
            <person name="Santos S.A."/>
            <person name="Guimaraes L.M.S."/>
            <person name="Vidigal P.M.P."/>
            <person name="Pereira I.C."/>
            <person name="Badel J.L."/>
            <person name="Alfenas-Zerbini P."/>
            <person name="Ferreira M.A.S.V."/>
            <person name="Alfenas A.C."/>
        </authorList>
    </citation>
    <scope>NUCLEOTIDE SEQUENCE [LARGE SCALE GENOMIC DNA]</scope>
    <source>
        <strain evidence="2 3">IBSBF 435</strain>
    </source>
</reference>
<dbReference type="SUPFAM" id="SSF69349">
    <property type="entry name" value="Phage fibre proteins"/>
    <property type="match status" value="1"/>
</dbReference>
<feature type="compositionally biased region" description="Low complexity" evidence="1">
    <location>
        <begin position="395"/>
        <end position="409"/>
    </location>
</feature>
<protein>
    <recommendedName>
        <fullName evidence="4">Gp5/Type VI secretion system Vgr protein OB-fold domain-containing protein</fullName>
    </recommendedName>
</protein>
<dbReference type="OrthoDB" id="5812814at2"/>
<comment type="caution">
    <text evidence="2">The sequence shown here is derived from an EMBL/GenBank/DDBJ whole genome shotgun (WGS) entry which is preliminary data.</text>
</comment>
<evidence type="ECO:0000313" key="3">
    <source>
        <dbReference type="Proteomes" id="UP000279457"/>
    </source>
</evidence>
<dbReference type="AlphaFoldDB" id="A0A3N6V216"/>
<gene>
    <name evidence="2" type="ORF">EB241_04985</name>
</gene>
<name>A0A3N6V216_9GAMM</name>
<keyword evidence="3" id="KW-1185">Reference proteome</keyword>
<proteinExistence type="predicted"/>
<sequence length="557" mass="59625">MRPVIMLRVGETSLPVVSFNVVAELSACGRGFVTAITTEDLTGQLVRLDIGWNDMVYRWFTGYVERSSAAENGSQRLFVRELIGVMAENWPVSLQHPTLRDVTEAVSACTGLKFSLPSGVSYTDTAIPHFTHSGTGYQLLANLGRVFSIADYTWYQLPDGAVFMGSYADSRFAAAPVEIPDEFVKNGAAGNSITLAVIPAIRPGVIVNNRRITQVQINDDEMTLTWTVLNSAGKPAQKTPAQRQIDKIYPELSAGLHLPRFARVTGSSDAAALGDQADPFRPRYAVNLQLLDENGDDAADTPEYNAVPLPVPLSCAEGGLYQFPPEGTVVEIGFAEGRPDKPVIRQTMQDGQALPDIQPGEQLQQQRAGVSQRVTQDGSWQRETDRSISETSAARTITSDTETRTTTSRSTLVKSSDTTTVLGTAKLMAGVVMQLSDGDYAVGSAGNIVIRCGTDRNSDVGQNDNLAVGGNLTEKIAGIRSSAATVQELLAPSVRLGSAELNILRLLTDTLDVLQQLSQQTATHSHSNTGSPTNSAAIAATGTTAATLSKKYSPYIA</sequence>
<feature type="region of interest" description="Disordered" evidence="1">
    <location>
        <begin position="361"/>
        <end position="409"/>
    </location>
</feature>
<organism evidence="2 3">
    <name type="scientific">Erwinia psidii</name>
    <dbReference type="NCBI Taxonomy" id="69224"/>
    <lineage>
        <taxon>Bacteria</taxon>
        <taxon>Pseudomonadati</taxon>
        <taxon>Pseudomonadota</taxon>
        <taxon>Gammaproteobacteria</taxon>
        <taxon>Enterobacterales</taxon>
        <taxon>Erwiniaceae</taxon>
        <taxon>Erwinia</taxon>
    </lineage>
</organism>
<accession>A0A3N6V216</accession>
<feature type="compositionally biased region" description="Polar residues" evidence="1">
    <location>
        <begin position="361"/>
        <end position="379"/>
    </location>
</feature>
<dbReference type="RefSeq" id="WP_124232096.1">
    <property type="nucleotide sequence ID" value="NZ_RHHM01000003.1"/>
</dbReference>
<evidence type="ECO:0000256" key="1">
    <source>
        <dbReference type="SAM" id="MobiDB-lite"/>
    </source>
</evidence>
<dbReference type="SUPFAM" id="SSF69255">
    <property type="entry name" value="gp5 N-terminal domain-like"/>
    <property type="match status" value="1"/>
</dbReference>
<dbReference type="Proteomes" id="UP000279457">
    <property type="component" value="Unassembled WGS sequence"/>
</dbReference>